<proteinExistence type="predicted"/>
<protein>
    <submittedName>
        <fullName evidence="2">Uncharacterized protein</fullName>
    </submittedName>
</protein>
<reference evidence="2 3" key="1">
    <citation type="submission" date="2016-11" db="EMBL/GenBank/DDBJ databases">
        <authorList>
            <person name="Jaros S."/>
            <person name="Januszkiewicz K."/>
            <person name="Wedrychowicz H."/>
        </authorList>
    </citation>
    <scope>NUCLEOTIDE SEQUENCE [LARGE SCALE GENOMIC DNA]</scope>
    <source>
        <strain evidence="2 3">DSM 21425</strain>
    </source>
</reference>
<dbReference type="AlphaFoldDB" id="A0A1M6HTN9"/>
<feature type="transmembrane region" description="Helical" evidence="1">
    <location>
        <begin position="42"/>
        <end position="62"/>
    </location>
</feature>
<gene>
    <name evidence="2" type="ORF">SAMN04488096_1221</name>
</gene>
<sequence>MNLKKILSDFGSWIFIGLTFLGFIIIYAGVGGRGRYNPTGDINWYFIGVGIILILPFIIYMIKIKLMVKKSSDENAERINELIYNGDKVIVNLYDIEIKSNNYKQEIEVRNSGGNGTRNEYIDVNHNVIRFTVPYKNELIEYRFDIDMDVTKLKMHFAIKKTTILYVDQENPNNNYLDLRFLEK</sequence>
<dbReference type="OrthoDB" id="1436599at2"/>
<accession>A0A1M6HTN9</accession>
<keyword evidence="1" id="KW-1133">Transmembrane helix</keyword>
<name>A0A1M6HTN9_9FLAO</name>
<keyword evidence="1" id="KW-0812">Transmembrane</keyword>
<evidence type="ECO:0000256" key="1">
    <source>
        <dbReference type="SAM" id="Phobius"/>
    </source>
</evidence>
<dbReference type="EMBL" id="FQYY01000022">
    <property type="protein sequence ID" value="SHJ25569.1"/>
    <property type="molecule type" value="Genomic_DNA"/>
</dbReference>
<dbReference type="RefSeq" id="WP_073153805.1">
    <property type="nucleotide sequence ID" value="NZ_FQYY01000022.1"/>
</dbReference>
<feature type="transmembrane region" description="Helical" evidence="1">
    <location>
        <begin position="12"/>
        <end position="30"/>
    </location>
</feature>
<evidence type="ECO:0000313" key="2">
    <source>
        <dbReference type="EMBL" id="SHJ25569.1"/>
    </source>
</evidence>
<keyword evidence="1" id="KW-0472">Membrane</keyword>
<dbReference type="Proteomes" id="UP000184225">
    <property type="component" value="Unassembled WGS sequence"/>
</dbReference>
<keyword evidence="3" id="KW-1185">Reference proteome</keyword>
<evidence type="ECO:0000313" key="3">
    <source>
        <dbReference type="Proteomes" id="UP000184225"/>
    </source>
</evidence>
<organism evidence="2 3">
    <name type="scientific">Mesonia phycicola</name>
    <dbReference type="NCBI Taxonomy" id="579105"/>
    <lineage>
        <taxon>Bacteria</taxon>
        <taxon>Pseudomonadati</taxon>
        <taxon>Bacteroidota</taxon>
        <taxon>Flavobacteriia</taxon>
        <taxon>Flavobacteriales</taxon>
        <taxon>Flavobacteriaceae</taxon>
        <taxon>Mesonia</taxon>
    </lineage>
</organism>